<comment type="caution">
    <text evidence="6">The sequence shown here is derived from an EMBL/GenBank/DDBJ whole genome shotgun (WGS) entry which is preliminary data.</text>
</comment>
<gene>
    <name evidence="6" type="ORF">FHL15_006547</name>
</gene>
<dbReference type="SUPFAM" id="SSF51905">
    <property type="entry name" value="FAD/NAD(P)-binding domain"/>
    <property type="match status" value="2"/>
</dbReference>
<keyword evidence="5" id="KW-0812">Transmembrane</keyword>
<evidence type="ECO:0000256" key="1">
    <source>
        <dbReference type="ARBA" id="ARBA00009183"/>
    </source>
</evidence>
<organism evidence="6 7">
    <name type="scientific">Xylaria flabelliformis</name>
    <dbReference type="NCBI Taxonomy" id="2512241"/>
    <lineage>
        <taxon>Eukaryota</taxon>
        <taxon>Fungi</taxon>
        <taxon>Dikarya</taxon>
        <taxon>Ascomycota</taxon>
        <taxon>Pezizomycotina</taxon>
        <taxon>Sordariomycetes</taxon>
        <taxon>Xylariomycetidae</taxon>
        <taxon>Xylariales</taxon>
        <taxon>Xylariaceae</taxon>
        <taxon>Xylaria</taxon>
    </lineage>
</organism>
<reference evidence="7" key="1">
    <citation type="submission" date="2019-06" db="EMBL/GenBank/DDBJ databases">
        <title>Draft genome sequence of the griseofulvin-producing fungus Xylaria cubensis strain G536.</title>
        <authorList>
            <person name="Mead M.E."/>
            <person name="Raja H.A."/>
            <person name="Steenwyk J.L."/>
            <person name="Knowles S.L."/>
            <person name="Oberlies N.H."/>
            <person name="Rokas A."/>
        </authorList>
    </citation>
    <scope>NUCLEOTIDE SEQUENCE [LARGE SCALE GENOMIC DNA]</scope>
    <source>
        <strain evidence="7">G536</strain>
    </source>
</reference>
<evidence type="ECO:0000256" key="3">
    <source>
        <dbReference type="ARBA" id="ARBA00022827"/>
    </source>
</evidence>
<dbReference type="InterPro" id="IPR050346">
    <property type="entry name" value="FMO-like"/>
</dbReference>
<evidence type="ECO:0000256" key="5">
    <source>
        <dbReference type="SAM" id="Phobius"/>
    </source>
</evidence>
<feature type="transmembrane region" description="Helical" evidence="5">
    <location>
        <begin position="558"/>
        <end position="575"/>
    </location>
</feature>
<accession>A0A553HXE8</accession>
<feature type="transmembrane region" description="Helical" evidence="5">
    <location>
        <begin position="469"/>
        <end position="491"/>
    </location>
</feature>
<feature type="transmembrane region" description="Helical" evidence="5">
    <location>
        <begin position="497"/>
        <end position="523"/>
    </location>
</feature>
<dbReference type="InterPro" id="IPR036188">
    <property type="entry name" value="FAD/NAD-bd_sf"/>
</dbReference>
<keyword evidence="5" id="KW-0472">Membrane</keyword>
<keyword evidence="3" id="KW-0274">FAD</keyword>
<evidence type="ECO:0000256" key="2">
    <source>
        <dbReference type="ARBA" id="ARBA00022630"/>
    </source>
</evidence>
<evidence type="ECO:0000313" key="7">
    <source>
        <dbReference type="Proteomes" id="UP000319160"/>
    </source>
</evidence>
<dbReference type="Pfam" id="PF00743">
    <property type="entry name" value="FMO-like"/>
    <property type="match status" value="2"/>
</dbReference>
<name>A0A553HXE8_9PEZI</name>
<keyword evidence="2" id="KW-0285">Flavoprotein</keyword>
<dbReference type="GO" id="GO:0050661">
    <property type="term" value="F:NADP binding"/>
    <property type="evidence" value="ECO:0007669"/>
    <property type="project" value="InterPro"/>
</dbReference>
<protein>
    <recommendedName>
        <fullName evidence="8">FAD/NAD(P)-binding domain-containing protein</fullName>
    </recommendedName>
</protein>
<dbReference type="PRINTS" id="PR00411">
    <property type="entry name" value="PNDRDTASEI"/>
</dbReference>
<evidence type="ECO:0000256" key="4">
    <source>
        <dbReference type="ARBA" id="ARBA00023002"/>
    </source>
</evidence>
<dbReference type="Proteomes" id="UP000319160">
    <property type="component" value="Unassembled WGS sequence"/>
</dbReference>
<dbReference type="AlphaFoldDB" id="A0A553HXE8"/>
<sequence length="625" mass="69835">MKDVVIVGAGPCGLVALKELREAGHDAIIFEASDVLGGCFASSFVQPDLHLTISNWFMAFSDFPDPTRLHYPSGKAYLAYLQAYSRHFGLEQHIRYNSRVSQAILGNDNLWSLEVHQSDDRVLRVKTDALLVATGANQLPNLNVPGLEGFSGRLIHSSQYNESFKSQVAEQKLRVLVIGAGESGADVAAELAELSSDVSVWVRRAPCVGPRYLNDTIPEVERMALNKSNEHPANSFLEASTTNRMSAGINVYAYGLFRRFLWNLPGGDTTIQRFNLESTASAFLRTEQATYVTKNSRMCEAVSQGKLQVIVKSTLSTSGITCTFSNADGMKDSTILREFDAIVLCTGYQASFPWIQIPERYKFEANPRTWFLHCFPRLLGDRLFFVGYARPHQGGIPATAEMLSRYIALLLRGEALPLPADYGSLALRDMADEQEYYSISPGLNSLVDYNAYIESLARRMGCEPKLPRVCVALFNVHILSLLLGISGTWAMNTITAWSAAILWATTMIGFFIVEDGLLIKWWFYPNWSVWYRMNGPGAKPKLVSDALIRVPLSRGMAITPYFILFVLWLVPQFYMQRVLSIFIFIPHAALTILGLGDVSGWFGWLRPKQYVLHGCPWRVGDLFLP</sequence>
<keyword evidence="4" id="KW-0560">Oxidoreductase</keyword>
<dbReference type="PANTHER" id="PTHR23023">
    <property type="entry name" value="DIMETHYLANILINE MONOOXYGENASE"/>
    <property type="match status" value="1"/>
</dbReference>
<evidence type="ECO:0008006" key="8">
    <source>
        <dbReference type="Google" id="ProtNLM"/>
    </source>
</evidence>
<dbReference type="EMBL" id="VFLP01000035">
    <property type="protein sequence ID" value="TRX92620.1"/>
    <property type="molecule type" value="Genomic_DNA"/>
</dbReference>
<dbReference type="Gene3D" id="3.50.50.60">
    <property type="entry name" value="FAD/NAD(P)-binding domain"/>
    <property type="match status" value="1"/>
</dbReference>
<dbReference type="GO" id="GO:0050660">
    <property type="term" value="F:flavin adenine dinucleotide binding"/>
    <property type="evidence" value="ECO:0007669"/>
    <property type="project" value="InterPro"/>
</dbReference>
<keyword evidence="7" id="KW-1185">Reference proteome</keyword>
<dbReference type="InterPro" id="IPR020946">
    <property type="entry name" value="Flavin_mOase-like"/>
</dbReference>
<proteinExistence type="inferred from homology"/>
<dbReference type="GO" id="GO:0004499">
    <property type="term" value="F:N,N-dimethylaniline monooxygenase activity"/>
    <property type="evidence" value="ECO:0007669"/>
    <property type="project" value="InterPro"/>
</dbReference>
<keyword evidence="5" id="KW-1133">Transmembrane helix</keyword>
<comment type="similarity">
    <text evidence="1">Belongs to the FMO family.</text>
</comment>
<evidence type="ECO:0000313" key="6">
    <source>
        <dbReference type="EMBL" id="TRX92620.1"/>
    </source>
</evidence>
<dbReference type="PRINTS" id="PR00368">
    <property type="entry name" value="FADPNR"/>
</dbReference>
<feature type="transmembrane region" description="Helical" evidence="5">
    <location>
        <begin position="581"/>
        <end position="604"/>
    </location>
</feature>
<dbReference type="OrthoDB" id="66881at2759"/>